<dbReference type="Ensembl" id="ENSMMDT00005040764.1">
    <property type="protein sequence ID" value="ENSMMDP00005039938.1"/>
    <property type="gene ID" value="ENSMMDG00005018491.1"/>
</dbReference>
<proteinExistence type="predicted"/>
<evidence type="ECO:0000313" key="2">
    <source>
        <dbReference type="Proteomes" id="UP000472263"/>
    </source>
</evidence>
<reference evidence="1" key="2">
    <citation type="submission" date="2025-08" db="UniProtKB">
        <authorList>
            <consortium name="Ensembl"/>
        </authorList>
    </citation>
    <scope>IDENTIFICATION</scope>
</reference>
<keyword evidence="2" id="KW-1185">Reference proteome</keyword>
<reference evidence="1" key="1">
    <citation type="submission" date="2019-06" db="EMBL/GenBank/DDBJ databases">
        <authorList>
            <consortium name="Wellcome Sanger Institute Data Sharing"/>
        </authorList>
    </citation>
    <scope>NUCLEOTIDE SEQUENCE [LARGE SCALE GENOMIC DNA]</scope>
</reference>
<organism evidence="1 2">
    <name type="scientific">Myripristis murdjan</name>
    <name type="common">pinecone soldierfish</name>
    <dbReference type="NCBI Taxonomy" id="586833"/>
    <lineage>
        <taxon>Eukaryota</taxon>
        <taxon>Metazoa</taxon>
        <taxon>Chordata</taxon>
        <taxon>Craniata</taxon>
        <taxon>Vertebrata</taxon>
        <taxon>Euteleostomi</taxon>
        <taxon>Actinopterygii</taxon>
        <taxon>Neopterygii</taxon>
        <taxon>Teleostei</taxon>
        <taxon>Neoteleostei</taxon>
        <taxon>Acanthomorphata</taxon>
        <taxon>Holocentriformes</taxon>
        <taxon>Holocentridae</taxon>
        <taxon>Myripristis</taxon>
    </lineage>
</organism>
<dbReference type="InterPro" id="IPR026828">
    <property type="entry name" value="SAPC2_1/2"/>
</dbReference>
<dbReference type="AlphaFoldDB" id="A0A667ZMQ0"/>
<sequence length="126" mass="15249">CVKIYQGLWVLYDLFWLIIKRLKDLEREKDSLWCGLEVLERARLWYHQRLEENTARRMYLRYWRGGYDRAPWIWGLTVYFIADCGQGNQRPKGFFLHPSFCTNTQESCWENRLIKEADIPVSTPIV</sequence>
<dbReference type="PANTHER" id="PTHR14907:SF2">
    <property type="entry name" value="SUPPRESSOR APC DOMAIN-CONTAINING PROTEIN 2"/>
    <property type="match status" value="1"/>
</dbReference>
<dbReference type="Pfam" id="PF11414">
    <property type="entry name" value="Suppressor_APC"/>
    <property type="match status" value="1"/>
</dbReference>
<evidence type="ECO:0000313" key="1">
    <source>
        <dbReference type="Ensembl" id="ENSMMDP00005039938.1"/>
    </source>
</evidence>
<protein>
    <submittedName>
        <fullName evidence="1">Uncharacterized protein</fullName>
    </submittedName>
</protein>
<accession>A0A667ZMQ0</accession>
<dbReference type="InParanoid" id="A0A667ZMQ0"/>
<name>A0A667ZMQ0_9TELE</name>
<dbReference type="Proteomes" id="UP000472263">
    <property type="component" value="Chromosome 23"/>
</dbReference>
<reference evidence="1" key="3">
    <citation type="submission" date="2025-09" db="UniProtKB">
        <authorList>
            <consortium name="Ensembl"/>
        </authorList>
    </citation>
    <scope>IDENTIFICATION</scope>
</reference>
<dbReference type="PANTHER" id="PTHR14907">
    <property type="entry name" value="FI14130P"/>
    <property type="match status" value="1"/>
</dbReference>